<feature type="region of interest" description="Disordered" evidence="1">
    <location>
        <begin position="247"/>
        <end position="266"/>
    </location>
</feature>
<comment type="caution">
    <text evidence="4">The sequence shown here is derived from an EMBL/GenBank/DDBJ whole genome shotgun (WGS) entry which is preliminary data.</text>
</comment>
<feature type="compositionally biased region" description="Low complexity" evidence="1">
    <location>
        <begin position="173"/>
        <end position="212"/>
    </location>
</feature>
<reference evidence="4" key="1">
    <citation type="submission" date="2023-03" db="EMBL/GenBank/DDBJ databases">
        <authorList>
            <person name="Steffen K."/>
            <person name="Cardenas P."/>
        </authorList>
    </citation>
    <scope>NUCLEOTIDE SEQUENCE</scope>
</reference>
<feature type="compositionally biased region" description="Low complexity" evidence="1">
    <location>
        <begin position="247"/>
        <end position="259"/>
    </location>
</feature>
<feature type="compositionally biased region" description="Polar residues" evidence="1">
    <location>
        <begin position="220"/>
        <end position="234"/>
    </location>
</feature>
<feature type="domain" description="Protein kinase" evidence="2">
    <location>
        <begin position="532"/>
        <end position="638"/>
    </location>
</feature>
<dbReference type="GO" id="GO:0007165">
    <property type="term" value="P:signal transduction"/>
    <property type="evidence" value="ECO:0007669"/>
    <property type="project" value="InterPro"/>
</dbReference>
<organism evidence="4 5">
    <name type="scientific">Geodia barretti</name>
    <name type="common">Barrett's horny sponge</name>
    <dbReference type="NCBI Taxonomy" id="519541"/>
    <lineage>
        <taxon>Eukaryota</taxon>
        <taxon>Metazoa</taxon>
        <taxon>Porifera</taxon>
        <taxon>Demospongiae</taxon>
        <taxon>Heteroscleromorpha</taxon>
        <taxon>Tetractinellida</taxon>
        <taxon>Astrophorina</taxon>
        <taxon>Geodiidae</taxon>
        <taxon>Geodia</taxon>
    </lineage>
</organism>
<dbReference type="AlphaFoldDB" id="A0AA35XLN1"/>
<dbReference type="InterPro" id="IPR011009">
    <property type="entry name" value="Kinase-like_dom_sf"/>
</dbReference>
<dbReference type="InterPro" id="IPR011029">
    <property type="entry name" value="DEATH-like_dom_sf"/>
</dbReference>
<evidence type="ECO:0000313" key="5">
    <source>
        <dbReference type="Proteomes" id="UP001174909"/>
    </source>
</evidence>
<feature type="region of interest" description="Disordered" evidence="1">
    <location>
        <begin position="144"/>
        <end position="236"/>
    </location>
</feature>
<dbReference type="EMBL" id="CASHTH010004464">
    <property type="protein sequence ID" value="CAI8057641.1"/>
    <property type="molecule type" value="Genomic_DNA"/>
</dbReference>
<dbReference type="GO" id="GO:0005524">
    <property type="term" value="F:ATP binding"/>
    <property type="evidence" value="ECO:0007669"/>
    <property type="project" value="InterPro"/>
</dbReference>
<dbReference type="PROSITE" id="PS50011">
    <property type="entry name" value="PROTEIN_KINASE_DOM"/>
    <property type="match status" value="1"/>
</dbReference>
<accession>A0AA35XLN1</accession>
<protein>
    <recommendedName>
        <fullName evidence="6">Protein kinase domain-containing protein</fullName>
    </recommendedName>
</protein>
<name>A0AA35XLN1_GEOBA</name>
<dbReference type="InterPro" id="IPR000719">
    <property type="entry name" value="Prot_kinase_dom"/>
</dbReference>
<dbReference type="Gene3D" id="1.10.533.10">
    <property type="entry name" value="Death Domain, Fas"/>
    <property type="match status" value="1"/>
</dbReference>
<dbReference type="InterPro" id="IPR000488">
    <property type="entry name" value="Death_dom"/>
</dbReference>
<evidence type="ECO:0000259" key="2">
    <source>
        <dbReference type="PROSITE" id="PS50011"/>
    </source>
</evidence>
<proteinExistence type="predicted"/>
<keyword evidence="5" id="KW-1185">Reference proteome</keyword>
<feature type="compositionally biased region" description="Low complexity" evidence="1">
    <location>
        <begin position="144"/>
        <end position="162"/>
    </location>
</feature>
<dbReference type="PROSITE" id="PS50017">
    <property type="entry name" value="DEATH_DOMAIN"/>
    <property type="match status" value="1"/>
</dbReference>
<dbReference type="Proteomes" id="UP001174909">
    <property type="component" value="Unassembled WGS sequence"/>
</dbReference>
<dbReference type="GO" id="GO:0004672">
    <property type="term" value="F:protein kinase activity"/>
    <property type="evidence" value="ECO:0007669"/>
    <property type="project" value="InterPro"/>
</dbReference>
<dbReference type="Gene3D" id="1.10.510.10">
    <property type="entry name" value="Transferase(Phosphotransferase) domain 1"/>
    <property type="match status" value="1"/>
</dbReference>
<gene>
    <name evidence="4" type="ORF">GBAR_LOCUS31410</name>
</gene>
<sequence>MAASTGLHTLAVASAVRPLTLEKAKRLAFKLEVPLPVLDNIEARYKGEDRKFHFIQEWLDRDVSASWEKLVSGLEKIDMTVLAAEIKANFVEEPQITGSSASGGQLQPTASPFSTLSSLETVDMPIELTPKCLSPAVFSTANSFTASAPSSSTTSTRAPTTTVLLPHPSADVTDSVSLSTAHSSLTTPSSSTVSTSTILPHTPITTPISSTDTRTRDPANYSQTSSNAQQPPSFTATPEPAIVAVAPTPAPTTTSATPTQSEPVDDERVAQVRASIERFEDEFSDLFVDAQLSWSEREARERLFTKRFRAHLLALPVSKKASHIKFFQQHRKEIRQAKDIDVLCDILTQYSNYTNYEIIFHLVKKFCREELKTRMISYRDSFTAFEMATTTDVYLCAISARPESEIRAGFVKMAMKINKPTSACTLHEIRQLRESIAENASLHSYSMYIENPTGGSVVAAFRVPSHCIWFIARAVTPELTLEQRLSDVTIAGRDLTHWDSNFSRSTWTARAALMKEYVTDGADGQYLQGRDYHTSSFLSGSGRAEYTSARDLSTGKMFVIKSTTYDDEEMLEGLTKESDMLSRIPPHENIVTFIGSMLEETLLENDTVSQRCNLFAELAEHGSLANMIEGAQGWRDGK</sequence>
<dbReference type="SUPFAM" id="SSF47986">
    <property type="entry name" value="DEATH domain"/>
    <property type="match status" value="1"/>
</dbReference>
<evidence type="ECO:0008006" key="6">
    <source>
        <dbReference type="Google" id="ProtNLM"/>
    </source>
</evidence>
<evidence type="ECO:0000259" key="3">
    <source>
        <dbReference type="PROSITE" id="PS50017"/>
    </source>
</evidence>
<evidence type="ECO:0000256" key="1">
    <source>
        <dbReference type="SAM" id="MobiDB-lite"/>
    </source>
</evidence>
<evidence type="ECO:0000313" key="4">
    <source>
        <dbReference type="EMBL" id="CAI8057641.1"/>
    </source>
</evidence>
<feature type="domain" description="Death" evidence="3">
    <location>
        <begin position="25"/>
        <end position="90"/>
    </location>
</feature>
<dbReference type="SUPFAM" id="SSF56112">
    <property type="entry name" value="Protein kinase-like (PK-like)"/>
    <property type="match status" value="1"/>
</dbReference>
<dbReference type="CDD" id="cd01670">
    <property type="entry name" value="Death"/>
    <property type="match status" value="1"/>
</dbReference>